<evidence type="ECO:0000256" key="5">
    <source>
        <dbReference type="ARBA" id="ARBA00022525"/>
    </source>
</evidence>
<sequence>MEALCLVATFAAGPALAQDLADLPTCAITCALSAIAATGCQATDAACVCTSQSFLSSLQACISTRCSAEDQAATLSFALQYCGAAGVTTTLPSAMPATQAATVGTGFQDTALPRHTTLITTTDTAGNVFTVTGEVIISGGSTTTVPCRTVITTNAEGVTVTSTETGISVLPTELQSQNSGSQAAAASTPVPGGETPPPAVVTPTAGAGMPIWSNARWMSAGLSGLSLLVILML</sequence>
<keyword evidence="4" id="KW-1003">Cell membrane</keyword>
<dbReference type="SMART" id="SM00747">
    <property type="entry name" value="CFEM"/>
    <property type="match status" value="1"/>
</dbReference>
<evidence type="ECO:0000256" key="12">
    <source>
        <dbReference type="ARBA" id="ARBA00023157"/>
    </source>
</evidence>
<comment type="similarity">
    <text evidence="3">Belongs to the RBT5 family.</text>
</comment>
<gene>
    <name evidence="19" type="ORF">BFJ65_g18745</name>
</gene>
<dbReference type="EMBL" id="MRCU01000022">
    <property type="protein sequence ID" value="RKK06347.1"/>
    <property type="molecule type" value="Genomic_DNA"/>
</dbReference>
<feature type="domain" description="CFEM" evidence="18">
    <location>
        <begin position="1"/>
        <end position="111"/>
    </location>
</feature>
<comment type="caution">
    <text evidence="19">The sequence shown here is derived from an EMBL/GenBank/DDBJ whole genome shotgun (WGS) entry which is preliminary data.</text>
</comment>
<dbReference type="InterPro" id="IPR051735">
    <property type="entry name" value="CFEM_domain"/>
</dbReference>
<keyword evidence="12 15" id="KW-1015">Disulfide bond</keyword>
<reference evidence="19 20" key="1">
    <citation type="journal article" date="2018" name="Sci. Rep.">
        <title>Characterisation of pathogen-specific regions and novel effector candidates in Fusarium oxysporum f. sp. cepae.</title>
        <authorList>
            <person name="Armitage A.D."/>
            <person name="Taylor A."/>
            <person name="Sobczyk M.K."/>
            <person name="Baxter L."/>
            <person name="Greenfield B.P."/>
            <person name="Bates H.J."/>
            <person name="Wilson F."/>
            <person name="Jackson A.C."/>
            <person name="Ott S."/>
            <person name="Harrison R.J."/>
            <person name="Clarkson J.P."/>
        </authorList>
    </citation>
    <scope>NUCLEOTIDE SEQUENCE [LARGE SCALE GENOMIC DNA]</scope>
    <source>
        <strain evidence="19 20">FoC_Fus2</strain>
    </source>
</reference>
<evidence type="ECO:0000259" key="18">
    <source>
        <dbReference type="PROSITE" id="PS52012"/>
    </source>
</evidence>
<evidence type="ECO:0000256" key="7">
    <source>
        <dbReference type="ARBA" id="ARBA00022622"/>
    </source>
</evidence>
<feature type="chain" id="PRO_5018270080" description="CFEM domain-containing protein" evidence="17">
    <location>
        <begin position="18"/>
        <end position="233"/>
    </location>
</feature>
<keyword evidence="7" id="KW-0336">GPI-anchor</keyword>
<dbReference type="Proteomes" id="UP000270866">
    <property type="component" value="Unassembled WGS sequence"/>
</dbReference>
<dbReference type="PROSITE" id="PS52012">
    <property type="entry name" value="CFEM"/>
    <property type="match status" value="1"/>
</dbReference>
<evidence type="ECO:0000256" key="16">
    <source>
        <dbReference type="SAM" id="MobiDB-lite"/>
    </source>
</evidence>
<feature type="signal peptide" evidence="17">
    <location>
        <begin position="1"/>
        <end position="17"/>
    </location>
</feature>
<evidence type="ECO:0000256" key="3">
    <source>
        <dbReference type="ARBA" id="ARBA00010031"/>
    </source>
</evidence>
<evidence type="ECO:0000256" key="11">
    <source>
        <dbReference type="ARBA" id="ARBA00023136"/>
    </source>
</evidence>
<comment type="subcellular location">
    <subcellularLocation>
        <location evidence="1">Cell membrane</location>
        <topology evidence="1">Lipid-anchor</topology>
        <topology evidence="1">GPI-anchor</topology>
    </subcellularLocation>
    <subcellularLocation>
        <location evidence="2">Secreted</location>
    </subcellularLocation>
</comment>
<feature type="disulfide bond" evidence="15">
    <location>
        <begin position="49"/>
        <end position="82"/>
    </location>
</feature>
<keyword evidence="9 17" id="KW-0732">Signal</keyword>
<keyword evidence="14" id="KW-0449">Lipoprotein</keyword>
<feature type="compositionally biased region" description="Low complexity" evidence="16">
    <location>
        <begin position="175"/>
        <end position="193"/>
    </location>
</feature>
<keyword evidence="13" id="KW-0325">Glycoprotein</keyword>
<keyword evidence="10 15" id="KW-0408">Iron</keyword>
<evidence type="ECO:0000256" key="13">
    <source>
        <dbReference type="ARBA" id="ARBA00023180"/>
    </source>
</evidence>
<feature type="disulfide bond" evidence="15">
    <location>
        <begin position="40"/>
        <end position="47"/>
    </location>
</feature>
<evidence type="ECO:0000256" key="15">
    <source>
        <dbReference type="PROSITE-ProRule" id="PRU01356"/>
    </source>
</evidence>
<evidence type="ECO:0000256" key="1">
    <source>
        <dbReference type="ARBA" id="ARBA00004609"/>
    </source>
</evidence>
<proteinExistence type="inferred from homology"/>
<feature type="region of interest" description="Disordered" evidence="16">
    <location>
        <begin position="174"/>
        <end position="202"/>
    </location>
</feature>
<protein>
    <recommendedName>
        <fullName evidence="18">CFEM domain-containing protein</fullName>
    </recommendedName>
</protein>
<dbReference type="GO" id="GO:0005886">
    <property type="term" value="C:plasma membrane"/>
    <property type="evidence" value="ECO:0007669"/>
    <property type="project" value="UniProtKB-SubCell"/>
</dbReference>
<dbReference type="InterPro" id="IPR008427">
    <property type="entry name" value="Extracellular_membr_CFEM_dom"/>
</dbReference>
<evidence type="ECO:0000256" key="2">
    <source>
        <dbReference type="ARBA" id="ARBA00004613"/>
    </source>
</evidence>
<evidence type="ECO:0000256" key="8">
    <source>
        <dbReference type="ARBA" id="ARBA00022723"/>
    </source>
</evidence>
<evidence type="ECO:0000256" key="4">
    <source>
        <dbReference type="ARBA" id="ARBA00022475"/>
    </source>
</evidence>
<evidence type="ECO:0000313" key="20">
    <source>
        <dbReference type="Proteomes" id="UP000270866"/>
    </source>
</evidence>
<evidence type="ECO:0000256" key="10">
    <source>
        <dbReference type="ARBA" id="ARBA00023004"/>
    </source>
</evidence>
<dbReference type="PANTHER" id="PTHR37928">
    <property type="entry name" value="CFEM DOMAIN PROTEIN (AFU_ORTHOLOGUE AFUA_6G14090)"/>
    <property type="match status" value="1"/>
</dbReference>
<accession>A0A3L6MN64</accession>
<dbReference type="AlphaFoldDB" id="A0A3L6MN64"/>
<keyword evidence="8 15" id="KW-0479">Metal-binding</keyword>
<keyword evidence="11" id="KW-0472">Membrane</keyword>
<evidence type="ECO:0000256" key="14">
    <source>
        <dbReference type="ARBA" id="ARBA00023288"/>
    </source>
</evidence>
<dbReference type="PANTHER" id="PTHR37928:SF2">
    <property type="entry name" value="GPI ANCHORED CFEM DOMAIN PROTEIN (AFU_ORTHOLOGUE AFUA_6G10580)"/>
    <property type="match status" value="1"/>
</dbReference>
<name>A0A3L6MN64_FUSOX</name>
<dbReference type="Pfam" id="PF05730">
    <property type="entry name" value="CFEM"/>
    <property type="match status" value="1"/>
</dbReference>
<keyword evidence="6 15" id="KW-0349">Heme</keyword>
<dbReference type="GO" id="GO:0005576">
    <property type="term" value="C:extracellular region"/>
    <property type="evidence" value="ECO:0007669"/>
    <property type="project" value="UniProtKB-SubCell"/>
</dbReference>
<feature type="binding site" description="axial binding residue" evidence="15">
    <location>
        <position position="44"/>
    </location>
    <ligand>
        <name>heme</name>
        <dbReference type="ChEBI" id="CHEBI:30413"/>
    </ligand>
    <ligandPart>
        <name>Fe</name>
        <dbReference type="ChEBI" id="CHEBI:18248"/>
    </ligandPart>
</feature>
<evidence type="ECO:0000256" key="9">
    <source>
        <dbReference type="ARBA" id="ARBA00022729"/>
    </source>
</evidence>
<evidence type="ECO:0000313" key="19">
    <source>
        <dbReference type="EMBL" id="RKK06347.1"/>
    </source>
</evidence>
<feature type="disulfide bond" evidence="15">
    <location>
        <begin position="26"/>
        <end position="66"/>
    </location>
</feature>
<feature type="disulfide bond" evidence="15">
    <location>
        <begin position="30"/>
        <end position="61"/>
    </location>
</feature>
<evidence type="ECO:0000256" key="17">
    <source>
        <dbReference type="SAM" id="SignalP"/>
    </source>
</evidence>
<evidence type="ECO:0000256" key="6">
    <source>
        <dbReference type="ARBA" id="ARBA00022617"/>
    </source>
</evidence>
<dbReference type="GO" id="GO:0046872">
    <property type="term" value="F:metal ion binding"/>
    <property type="evidence" value="ECO:0007669"/>
    <property type="project" value="UniProtKB-UniRule"/>
</dbReference>
<keyword evidence="5" id="KW-0964">Secreted</keyword>
<organism evidence="19 20">
    <name type="scientific">Fusarium oxysporum f. sp. cepae</name>
    <dbReference type="NCBI Taxonomy" id="396571"/>
    <lineage>
        <taxon>Eukaryota</taxon>
        <taxon>Fungi</taxon>
        <taxon>Dikarya</taxon>
        <taxon>Ascomycota</taxon>
        <taxon>Pezizomycotina</taxon>
        <taxon>Sordariomycetes</taxon>
        <taxon>Hypocreomycetidae</taxon>
        <taxon>Hypocreales</taxon>
        <taxon>Nectriaceae</taxon>
        <taxon>Fusarium</taxon>
        <taxon>Fusarium oxysporum species complex</taxon>
    </lineage>
</organism>
<dbReference type="GO" id="GO:0098552">
    <property type="term" value="C:side of membrane"/>
    <property type="evidence" value="ECO:0007669"/>
    <property type="project" value="UniProtKB-KW"/>
</dbReference>